<gene>
    <name evidence="7" type="ORF">ABNN70_01185</name>
</gene>
<evidence type="ECO:0000256" key="3">
    <source>
        <dbReference type="ARBA" id="ARBA00022958"/>
    </source>
</evidence>
<keyword evidence="3" id="KW-0630">Potassium</keyword>
<dbReference type="RefSeq" id="WP_129929751.1">
    <property type="nucleotide sequence ID" value="NZ_CP159510.1"/>
</dbReference>
<evidence type="ECO:0000259" key="6">
    <source>
        <dbReference type="PROSITE" id="PS51202"/>
    </source>
</evidence>
<evidence type="ECO:0000256" key="2">
    <source>
        <dbReference type="ARBA" id="ARBA00022538"/>
    </source>
</evidence>
<dbReference type="AlphaFoldDB" id="A0AAU8IG27"/>
<dbReference type="Gene3D" id="3.40.50.720">
    <property type="entry name" value="NAD(P)-binding Rossmann-like Domain"/>
    <property type="match status" value="1"/>
</dbReference>
<dbReference type="InterPro" id="IPR036291">
    <property type="entry name" value="NAD(P)-bd_dom_sf"/>
</dbReference>
<evidence type="ECO:0000256" key="4">
    <source>
        <dbReference type="ARBA" id="ARBA00023027"/>
    </source>
</evidence>
<accession>A0AAU8IG27</accession>
<organism evidence="7">
    <name type="scientific">Sporolactobacillus sp. Y61</name>
    <dbReference type="NCBI Taxonomy" id="3160863"/>
    <lineage>
        <taxon>Bacteria</taxon>
        <taxon>Bacillati</taxon>
        <taxon>Bacillota</taxon>
        <taxon>Bacilli</taxon>
        <taxon>Bacillales</taxon>
        <taxon>Sporolactobacillaceae</taxon>
        <taxon>Sporolactobacillus</taxon>
    </lineage>
</organism>
<feature type="domain" description="RCK N-terminal" evidence="5">
    <location>
        <begin position="1"/>
        <end position="117"/>
    </location>
</feature>
<dbReference type="SUPFAM" id="SSF116726">
    <property type="entry name" value="TrkA C-terminal domain-like"/>
    <property type="match status" value="1"/>
</dbReference>
<sequence>MKIIIAGCGRLGSGLALELSRQGENVTVISSNAELFKPLAKDFSGKTIEGVEYDKDTLEKAGIQRTDSLISCTRSDEVNALVARIARNHYRVPKVIAQLNDSRKKEIFNSLGIQVITTVQWGIARTKELLTFNRVERVMSIGNTPVEIIRVVIPALLSGHTIREAFPVNEAGLVAVNRGNHSFIPAPDTKLQNRDIVYLSVLADSMDEISRILDL</sequence>
<protein>
    <recommendedName>
        <fullName evidence="1">Trk system potassium uptake protein TrkA</fullName>
    </recommendedName>
</protein>
<dbReference type="InterPro" id="IPR036721">
    <property type="entry name" value="RCK_C_sf"/>
</dbReference>
<evidence type="ECO:0000313" key="7">
    <source>
        <dbReference type="EMBL" id="XCJ17192.1"/>
    </source>
</evidence>
<dbReference type="InterPro" id="IPR006037">
    <property type="entry name" value="RCK_C"/>
</dbReference>
<keyword evidence="2" id="KW-0406">Ion transport</keyword>
<feature type="domain" description="RCK C-terminal" evidence="6">
    <location>
        <begin position="136"/>
        <end position="215"/>
    </location>
</feature>
<dbReference type="InterPro" id="IPR050721">
    <property type="entry name" value="Trk_Ktr_HKT_K-transport"/>
</dbReference>
<dbReference type="EMBL" id="CP159510">
    <property type="protein sequence ID" value="XCJ17192.1"/>
    <property type="molecule type" value="Genomic_DNA"/>
</dbReference>
<dbReference type="InterPro" id="IPR006036">
    <property type="entry name" value="K_uptake_TrkA"/>
</dbReference>
<dbReference type="PROSITE" id="PS51201">
    <property type="entry name" value="RCK_N"/>
    <property type="match status" value="1"/>
</dbReference>
<dbReference type="Pfam" id="PF02254">
    <property type="entry name" value="TrkA_N"/>
    <property type="match status" value="1"/>
</dbReference>
<dbReference type="Pfam" id="PF02080">
    <property type="entry name" value="TrkA_C"/>
    <property type="match status" value="1"/>
</dbReference>
<evidence type="ECO:0000259" key="5">
    <source>
        <dbReference type="PROSITE" id="PS51201"/>
    </source>
</evidence>
<dbReference type="PANTHER" id="PTHR43833">
    <property type="entry name" value="POTASSIUM CHANNEL PROTEIN 2-RELATED-RELATED"/>
    <property type="match status" value="1"/>
</dbReference>
<keyword evidence="2" id="KW-0633">Potassium transport</keyword>
<keyword evidence="2" id="KW-0813">Transport</keyword>
<dbReference type="GO" id="GO:0015079">
    <property type="term" value="F:potassium ion transmembrane transporter activity"/>
    <property type="evidence" value="ECO:0007669"/>
    <property type="project" value="InterPro"/>
</dbReference>
<proteinExistence type="predicted"/>
<reference evidence="7" key="1">
    <citation type="submission" date="2024-06" db="EMBL/GenBank/DDBJ databases">
        <authorList>
            <person name="Fan A."/>
            <person name="Zhang F.Y."/>
            <person name="Zhang L."/>
        </authorList>
    </citation>
    <scope>NUCLEOTIDE SEQUENCE</scope>
    <source>
        <strain evidence="7">Y61</strain>
    </source>
</reference>
<dbReference type="Gene3D" id="3.30.70.1450">
    <property type="entry name" value="Regulator of K+ conductance, C-terminal domain"/>
    <property type="match status" value="1"/>
</dbReference>
<evidence type="ECO:0000256" key="1">
    <source>
        <dbReference type="ARBA" id="ARBA00017378"/>
    </source>
</evidence>
<dbReference type="PANTHER" id="PTHR43833:SF8">
    <property type="entry name" value="TRK SYSTEM POTASSIUM UPTAKE PROTEIN TRKA"/>
    <property type="match status" value="1"/>
</dbReference>
<dbReference type="SUPFAM" id="SSF51735">
    <property type="entry name" value="NAD(P)-binding Rossmann-fold domains"/>
    <property type="match status" value="1"/>
</dbReference>
<name>A0AAU8IG27_9BACL</name>
<keyword evidence="4" id="KW-0520">NAD</keyword>
<dbReference type="PROSITE" id="PS51202">
    <property type="entry name" value="RCK_C"/>
    <property type="match status" value="1"/>
</dbReference>
<dbReference type="GO" id="GO:0005886">
    <property type="term" value="C:plasma membrane"/>
    <property type="evidence" value="ECO:0007669"/>
    <property type="project" value="InterPro"/>
</dbReference>
<dbReference type="InterPro" id="IPR003148">
    <property type="entry name" value="RCK_N"/>
</dbReference>
<dbReference type="PRINTS" id="PR00335">
    <property type="entry name" value="KUPTAKETRKA"/>
</dbReference>